<comment type="caution">
    <text evidence="1">The sequence shown here is derived from an EMBL/GenBank/DDBJ whole genome shotgun (WGS) entry which is preliminary data.</text>
</comment>
<dbReference type="Proteomes" id="UP001281147">
    <property type="component" value="Unassembled WGS sequence"/>
</dbReference>
<organism evidence="1 2">
    <name type="scientific">Vermiconidia calcicola</name>
    <dbReference type="NCBI Taxonomy" id="1690605"/>
    <lineage>
        <taxon>Eukaryota</taxon>
        <taxon>Fungi</taxon>
        <taxon>Dikarya</taxon>
        <taxon>Ascomycota</taxon>
        <taxon>Pezizomycotina</taxon>
        <taxon>Dothideomycetes</taxon>
        <taxon>Dothideomycetidae</taxon>
        <taxon>Mycosphaerellales</taxon>
        <taxon>Extremaceae</taxon>
        <taxon>Vermiconidia</taxon>
    </lineage>
</organism>
<accession>A0ACC3N4Y0</accession>
<reference evidence="1" key="1">
    <citation type="submission" date="2023-07" db="EMBL/GenBank/DDBJ databases">
        <title>Black Yeasts Isolated from many extreme environments.</title>
        <authorList>
            <person name="Coleine C."/>
            <person name="Stajich J.E."/>
            <person name="Selbmann L."/>
        </authorList>
    </citation>
    <scope>NUCLEOTIDE SEQUENCE</scope>
    <source>
        <strain evidence="1">CCFEE 5714</strain>
    </source>
</reference>
<protein>
    <submittedName>
        <fullName evidence="1">Uncharacterized protein</fullName>
    </submittedName>
</protein>
<dbReference type="EMBL" id="JAUTXU010000087">
    <property type="protein sequence ID" value="KAK3710078.1"/>
    <property type="molecule type" value="Genomic_DNA"/>
</dbReference>
<name>A0ACC3N4Y0_9PEZI</name>
<evidence type="ECO:0000313" key="1">
    <source>
        <dbReference type="EMBL" id="KAK3710078.1"/>
    </source>
</evidence>
<keyword evidence="2" id="KW-1185">Reference proteome</keyword>
<gene>
    <name evidence="1" type="ORF">LTR37_010509</name>
</gene>
<sequence length="652" mass="70647">MSGAPKKAAGAGGLSLYADLLDSDKQKTAGATISSAPVKYSIQKNGGGGSEEDALQKKKDASLKFQPIKRPQAQQKQAKTKSTGVSSSSSTHKFSSSTTAISASSPEKQILTSTPAQQQQPSVQKTNYEDWVGDEDDEAFHYQQDNRPRGGRKAKKKKNNKPHERVWDWDDIYDPTLPNNYADYKGSEEQNREIRDWKARLYYHQLKEAKKAEKNGGAYSDEEEGRKARSMNCACTLIEDRITADTSEAMFAPPPPLSFAPPSFDAAPAQVPVDDDDDYYPPQRMNPEPLRPHEPPPSFSQSTGVDDPTGEDAYMRRMRLSGMAAAPSASPPIEPTKTVAMPPPPPAAKPDEADVEAKRAEAQAKIAAFKAKLMKKVPKAEPAPSDVPPPPPVAATIAQPSIASQSPISPSVQQPLSPPPPPPQQPGGIISRAPVRYQLPPPPPDQPVDEDTPMNDAEDAIQAEAPPKNNRPGQKGFAQRLLQKYGWEKGQGLGATGEGITTAIVAKAEKRKKLPDAAGGGWAAPANMGKIVGGKKRKVDDPASSESDARFGAMSEVVKLTSMLDGLDVRKEIEENNLMQEVGEEMGEKYGNVERVFVWREEMGGSGEVFVKFTSPLSALRCINAMEGVSFAGNEVRAMFWDGEKFERGEYA</sequence>
<proteinExistence type="predicted"/>
<evidence type="ECO:0000313" key="2">
    <source>
        <dbReference type="Proteomes" id="UP001281147"/>
    </source>
</evidence>